<keyword evidence="4" id="KW-1185">Reference proteome</keyword>
<gene>
    <name evidence="2" type="ORF">SCF082_LOCUS12863</name>
    <name evidence="3" type="ORF">SCF082_LOCUS12999</name>
</gene>
<keyword evidence="3" id="KW-0378">Hydrolase</keyword>
<keyword evidence="3" id="KW-0645">Protease</keyword>
<dbReference type="InterPro" id="IPR029058">
    <property type="entry name" value="AB_hydrolase_fold"/>
</dbReference>
<evidence type="ECO:0000259" key="1">
    <source>
        <dbReference type="Pfam" id="PF01738"/>
    </source>
</evidence>
<dbReference type="Gene3D" id="3.40.50.1820">
    <property type="entry name" value="alpha/beta hydrolase"/>
    <property type="match status" value="1"/>
</dbReference>
<reference evidence="3 4" key="1">
    <citation type="submission" date="2024-02" db="EMBL/GenBank/DDBJ databases">
        <authorList>
            <person name="Chen Y."/>
            <person name="Shah S."/>
            <person name="Dougan E. K."/>
            <person name="Thang M."/>
            <person name="Chan C."/>
        </authorList>
    </citation>
    <scope>NUCLEOTIDE SEQUENCE [LARGE SCALE GENOMIC DNA]</scope>
</reference>
<dbReference type="PANTHER" id="PTHR47381">
    <property type="entry name" value="ALPHA/BETA-HYDROLASES SUPERFAMILY PROTEIN"/>
    <property type="match status" value="1"/>
</dbReference>
<dbReference type="GO" id="GO:0008237">
    <property type="term" value="F:metallopeptidase activity"/>
    <property type="evidence" value="ECO:0007669"/>
    <property type="project" value="UniProtKB-KW"/>
</dbReference>
<protein>
    <submittedName>
        <fullName evidence="3">ATP-dependent zinc metalloprotease FtsH</fullName>
    </submittedName>
</protein>
<organism evidence="3 4">
    <name type="scientific">Durusdinium trenchii</name>
    <dbReference type="NCBI Taxonomy" id="1381693"/>
    <lineage>
        <taxon>Eukaryota</taxon>
        <taxon>Sar</taxon>
        <taxon>Alveolata</taxon>
        <taxon>Dinophyceae</taxon>
        <taxon>Suessiales</taxon>
        <taxon>Symbiodiniaceae</taxon>
        <taxon>Durusdinium</taxon>
    </lineage>
</organism>
<dbReference type="InterPro" id="IPR002925">
    <property type="entry name" value="Dienelactn_hydro"/>
</dbReference>
<evidence type="ECO:0000313" key="2">
    <source>
        <dbReference type="EMBL" id="CAK9015669.1"/>
    </source>
</evidence>
<evidence type="ECO:0000313" key="4">
    <source>
        <dbReference type="Proteomes" id="UP001642464"/>
    </source>
</evidence>
<dbReference type="Pfam" id="PF01738">
    <property type="entry name" value="DLH"/>
    <property type="match status" value="1"/>
</dbReference>
<proteinExistence type="predicted"/>
<evidence type="ECO:0000313" key="3">
    <source>
        <dbReference type="EMBL" id="CAK9016022.1"/>
    </source>
</evidence>
<name>A0ABP0JNP8_9DINO</name>
<feature type="domain" description="Dienelactone hydrolase" evidence="1">
    <location>
        <begin position="63"/>
        <end position="220"/>
    </location>
</feature>
<dbReference type="SUPFAM" id="SSF53474">
    <property type="entry name" value="alpha/beta-Hydrolases"/>
    <property type="match status" value="1"/>
</dbReference>
<comment type="caution">
    <text evidence="3">The sequence shown here is derived from an EMBL/GenBank/DDBJ whole genome shotgun (WGS) entry which is preliminary data.</text>
</comment>
<dbReference type="Proteomes" id="UP001642464">
    <property type="component" value="Unassembled WGS sequence"/>
</dbReference>
<dbReference type="EMBL" id="CAXAMM010008002">
    <property type="protein sequence ID" value="CAK9016022.1"/>
    <property type="molecule type" value="Genomic_DNA"/>
</dbReference>
<accession>A0ABP0JNP8</accession>
<sequence>MEESLKKRRHALRAALRKEPTAGPPEVRILEARVASLFGAGEAVLWEKLRLQTPQPEGAFNLLVARPVQCMKTPAVVLMHPTGKCKEFMADTMERWARKGLLTIAFDAPYHGERALPEAGLKDLSLSSLGPSQLKEIGSTESGRLKVYFDALVKGYRSGNERFVLDISRDALWVMDYLCFRPDVVHERIGAMGVSLGGMACWLLAAADERVFSAAPAIGVQSFHHSLVNDLWQARVDSILPAFETAKTDMGKSKIDQEVVKAVWAQIAPGLAEADPSREDAFDAPLTLPCIAPRYLLVVNAEKDPRCPLEGVRLCLAAAEEAYRQLASGDERLVVYIQQDVKHAMTAKMWERVDSFLFATLGSTNKRKLSQL</sequence>
<dbReference type="EMBL" id="CAXAMM010007891">
    <property type="protein sequence ID" value="CAK9015669.1"/>
    <property type="molecule type" value="Genomic_DNA"/>
</dbReference>
<dbReference type="PANTHER" id="PTHR47381:SF3">
    <property type="entry name" value="ALPHA_BETA-HYDROLASES SUPERFAMILY PROTEIN"/>
    <property type="match status" value="1"/>
</dbReference>
<keyword evidence="3" id="KW-0482">Metalloprotease</keyword>